<dbReference type="CDD" id="cd00093">
    <property type="entry name" value="HTH_XRE"/>
    <property type="match status" value="1"/>
</dbReference>
<sequence length="253" mass="28517">MNEALRVAMAERGLSCEALAEKVGVDVKTVGRWLSPGRIPHGRHRIAAAEILRREIVDLWPDPGRRRDVPWFRPWREAEAAADSLRWFEPSVIPGLLQTEAYARAVLASGPIAVEDVERFVKVRLERQKAVFERPRPPLAVFVIDEAALRRGDPELMDEQLDHLVEMASRPNVFVHVIPFSAGLYAGQAGPFVIASIEGSRDVSYLDNQLAGQLAVDTRELAELLRVWDAVRGHALPRDQSIELMKARPWMKR</sequence>
<dbReference type="AlphaFoldDB" id="A0A495JPD5"/>
<dbReference type="Proteomes" id="UP000277671">
    <property type="component" value="Unassembled WGS sequence"/>
</dbReference>
<dbReference type="GO" id="GO:0003677">
    <property type="term" value="F:DNA binding"/>
    <property type="evidence" value="ECO:0007669"/>
    <property type="project" value="InterPro"/>
</dbReference>
<dbReference type="SMART" id="SM00530">
    <property type="entry name" value="HTH_XRE"/>
    <property type="match status" value="1"/>
</dbReference>
<feature type="domain" description="HTH cro/C1-type" evidence="1">
    <location>
        <begin position="5"/>
        <end position="59"/>
    </location>
</feature>
<accession>A0A495JPD5</accession>
<proteinExistence type="predicted"/>
<dbReference type="RefSeq" id="WP_121158522.1">
    <property type="nucleotide sequence ID" value="NZ_RBKT01000001.1"/>
</dbReference>
<reference evidence="2 3" key="1">
    <citation type="submission" date="2018-10" db="EMBL/GenBank/DDBJ databases">
        <title>Sequencing the genomes of 1000 actinobacteria strains.</title>
        <authorList>
            <person name="Klenk H.-P."/>
        </authorList>
    </citation>
    <scope>NUCLEOTIDE SEQUENCE [LARGE SCALE GENOMIC DNA]</scope>
    <source>
        <strain evidence="2 3">DSM 45175</strain>
    </source>
</reference>
<dbReference type="InterPro" id="IPR010982">
    <property type="entry name" value="Lambda_DNA-bd_dom_sf"/>
</dbReference>
<dbReference type="InterPro" id="IPR001387">
    <property type="entry name" value="Cro/C1-type_HTH"/>
</dbReference>
<comment type="caution">
    <text evidence="2">The sequence shown here is derived from an EMBL/GenBank/DDBJ whole genome shotgun (WGS) entry which is preliminary data.</text>
</comment>
<evidence type="ECO:0000313" key="2">
    <source>
        <dbReference type="EMBL" id="RKR90212.1"/>
    </source>
</evidence>
<gene>
    <name evidence="2" type="ORF">BDK92_4580</name>
</gene>
<dbReference type="EMBL" id="RBKT01000001">
    <property type="protein sequence ID" value="RKR90212.1"/>
    <property type="molecule type" value="Genomic_DNA"/>
</dbReference>
<name>A0A495JPD5_9ACTN</name>
<dbReference type="SUPFAM" id="SSF47413">
    <property type="entry name" value="lambda repressor-like DNA-binding domains"/>
    <property type="match status" value="1"/>
</dbReference>
<dbReference type="InterPro" id="IPR043917">
    <property type="entry name" value="DUF5753"/>
</dbReference>
<dbReference type="Pfam" id="PF19054">
    <property type="entry name" value="DUF5753"/>
    <property type="match status" value="1"/>
</dbReference>
<dbReference type="Gene3D" id="1.10.260.40">
    <property type="entry name" value="lambda repressor-like DNA-binding domains"/>
    <property type="match status" value="1"/>
</dbReference>
<evidence type="ECO:0000259" key="1">
    <source>
        <dbReference type="PROSITE" id="PS50943"/>
    </source>
</evidence>
<organism evidence="2 3">
    <name type="scientific">Micromonospora pisi</name>
    <dbReference type="NCBI Taxonomy" id="589240"/>
    <lineage>
        <taxon>Bacteria</taxon>
        <taxon>Bacillati</taxon>
        <taxon>Actinomycetota</taxon>
        <taxon>Actinomycetes</taxon>
        <taxon>Micromonosporales</taxon>
        <taxon>Micromonosporaceae</taxon>
        <taxon>Micromonospora</taxon>
    </lineage>
</organism>
<protein>
    <recommendedName>
        <fullName evidence="1">HTH cro/C1-type domain-containing protein</fullName>
    </recommendedName>
</protein>
<dbReference type="OrthoDB" id="3422637at2"/>
<keyword evidence="3" id="KW-1185">Reference proteome</keyword>
<evidence type="ECO:0000313" key="3">
    <source>
        <dbReference type="Proteomes" id="UP000277671"/>
    </source>
</evidence>
<dbReference type="PROSITE" id="PS50943">
    <property type="entry name" value="HTH_CROC1"/>
    <property type="match status" value="1"/>
</dbReference>